<gene>
    <name evidence="1" type="ORF">EAI_04557</name>
</gene>
<sequence>MVIPPQLYALSLYSYVYGGGRPFPAIYRVAGEPVAAEPQETVAAAEGALLGLVASRPRATAHVALSSIFQQSPTLGYSLGSCSFSRVACLFVATVRLSPSRPRSVFSPPGAAAARAVRVPARTPFARCFWEFREVPLLARA</sequence>
<dbReference type="EMBL" id="GL453744">
    <property type="protein sequence ID" value="EFN75592.1"/>
    <property type="molecule type" value="Genomic_DNA"/>
</dbReference>
<proteinExistence type="predicted"/>
<organism evidence="2">
    <name type="scientific">Harpegnathos saltator</name>
    <name type="common">Jerdon's jumping ant</name>
    <dbReference type="NCBI Taxonomy" id="610380"/>
    <lineage>
        <taxon>Eukaryota</taxon>
        <taxon>Metazoa</taxon>
        <taxon>Ecdysozoa</taxon>
        <taxon>Arthropoda</taxon>
        <taxon>Hexapoda</taxon>
        <taxon>Insecta</taxon>
        <taxon>Pterygota</taxon>
        <taxon>Neoptera</taxon>
        <taxon>Endopterygota</taxon>
        <taxon>Hymenoptera</taxon>
        <taxon>Apocrita</taxon>
        <taxon>Aculeata</taxon>
        <taxon>Formicoidea</taxon>
        <taxon>Formicidae</taxon>
        <taxon>Ponerinae</taxon>
        <taxon>Ponerini</taxon>
        <taxon>Harpegnathos</taxon>
    </lineage>
</organism>
<accession>E2C8X4</accession>
<protein>
    <submittedName>
        <fullName evidence="1">Uncharacterized protein</fullName>
    </submittedName>
</protein>
<evidence type="ECO:0000313" key="2">
    <source>
        <dbReference type="Proteomes" id="UP000008237"/>
    </source>
</evidence>
<evidence type="ECO:0000313" key="1">
    <source>
        <dbReference type="EMBL" id="EFN75592.1"/>
    </source>
</evidence>
<dbReference type="InParanoid" id="E2C8X4"/>
<dbReference type="AlphaFoldDB" id="E2C8X4"/>
<dbReference type="Proteomes" id="UP000008237">
    <property type="component" value="Unassembled WGS sequence"/>
</dbReference>
<reference evidence="1 2" key="1">
    <citation type="journal article" date="2010" name="Science">
        <title>Genomic comparison of the ants Camponotus floridanus and Harpegnathos saltator.</title>
        <authorList>
            <person name="Bonasio R."/>
            <person name="Zhang G."/>
            <person name="Ye C."/>
            <person name="Mutti N.S."/>
            <person name="Fang X."/>
            <person name="Qin N."/>
            <person name="Donahue G."/>
            <person name="Yang P."/>
            <person name="Li Q."/>
            <person name="Li C."/>
            <person name="Zhang P."/>
            <person name="Huang Z."/>
            <person name="Berger S.L."/>
            <person name="Reinberg D."/>
            <person name="Wang J."/>
            <person name="Liebig J."/>
        </authorList>
    </citation>
    <scope>NUCLEOTIDE SEQUENCE [LARGE SCALE GENOMIC DNA]</scope>
    <source>
        <strain evidence="1 2">R22 G/1</strain>
    </source>
</reference>
<keyword evidence="2" id="KW-1185">Reference proteome</keyword>
<name>E2C8X4_HARSA</name>